<dbReference type="Proteomes" id="UP000282654">
    <property type="component" value="Unassembled WGS sequence"/>
</dbReference>
<dbReference type="SUPFAM" id="SSF158472">
    <property type="entry name" value="HAMP domain-like"/>
    <property type="match status" value="1"/>
</dbReference>
<dbReference type="Pfam" id="PF00672">
    <property type="entry name" value="HAMP"/>
    <property type="match status" value="1"/>
</dbReference>
<dbReference type="Gene3D" id="1.10.287.130">
    <property type="match status" value="1"/>
</dbReference>
<dbReference type="SMART" id="SM00388">
    <property type="entry name" value="HisKA"/>
    <property type="match status" value="1"/>
</dbReference>
<keyword evidence="10" id="KW-0812">Transmembrane</keyword>
<evidence type="ECO:0000256" key="8">
    <source>
        <dbReference type="ARBA" id="ARBA00023136"/>
    </source>
</evidence>
<dbReference type="InterPro" id="IPR036097">
    <property type="entry name" value="HisK_dim/P_sf"/>
</dbReference>
<dbReference type="CDD" id="cd00075">
    <property type="entry name" value="HATPase"/>
    <property type="match status" value="1"/>
</dbReference>
<dbReference type="AlphaFoldDB" id="A0A3N5BU84"/>
<dbReference type="OrthoDB" id="9796330at2"/>
<dbReference type="PANTHER" id="PTHR43711">
    <property type="entry name" value="TWO-COMPONENT HISTIDINE KINASE"/>
    <property type="match status" value="1"/>
</dbReference>
<dbReference type="InterPro" id="IPR003661">
    <property type="entry name" value="HisK_dim/P_dom"/>
</dbReference>
<dbReference type="FunFam" id="3.30.565.10:FF:000006">
    <property type="entry name" value="Sensor histidine kinase WalK"/>
    <property type="match status" value="1"/>
</dbReference>
<evidence type="ECO:0000256" key="5">
    <source>
        <dbReference type="ARBA" id="ARBA00022679"/>
    </source>
</evidence>
<keyword evidence="7" id="KW-0902">Two-component regulatory system</keyword>
<dbReference type="FunFam" id="1.10.287.130:FF:000001">
    <property type="entry name" value="Two-component sensor histidine kinase"/>
    <property type="match status" value="1"/>
</dbReference>
<keyword evidence="8 10" id="KW-0472">Membrane</keyword>
<evidence type="ECO:0000256" key="6">
    <source>
        <dbReference type="ARBA" id="ARBA00022777"/>
    </source>
</evidence>
<dbReference type="InterPro" id="IPR003660">
    <property type="entry name" value="HAMP_dom"/>
</dbReference>
<evidence type="ECO:0000313" key="14">
    <source>
        <dbReference type="Proteomes" id="UP000282654"/>
    </source>
</evidence>
<feature type="transmembrane region" description="Helical" evidence="10">
    <location>
        <begin position="168"/>
        <end position="189"/>
    </location>
</feature>
<dbReference type="EC" id="2.7.13.3" evidence="3"/>
<evidence type="ECO:0000256" key="1">
    <source>
        <dbReference type="ARBA" id="ARBA00000085"/>
    </source>
</evidence>
<sequence>MRSIAAKLYLTMVLLVTMVLGILGLTQTRAIEWSYYRFEARRMVAEAEELAGLLSSGAAPEAVGERVAFLSQVFHATVLVVDATGRVQQWRGMGPWRRFYAGMVLGGEDVAAVLAGKTVHREGAHPLFEGVRLLWVGVPIRSGGAVTGGVFVYAPVAPLEARVRGLEVTLVVALLGGVALAGVLSFFVARHFSRRLVAMEKVAEAMAAGDYAARVAVAGEDEVARLGASLNKLAAELQKRLEELQRMDTARRDFVAAVSHELRTPLSIIQGYTEAILDGMVTPEERHQYLTAIREEAERLRRLTNELLDLRRLETGALKVRREEVNLGEVAERAAARFKTQAATAGLHFHVEVSPVPPVAGDPDRLAQVVVNLLDNAFRFTPAGGSVILRVEPAPEGVALTVQDTGPGIAPEELPYIWEKFYRGDKARVRTTGGSGLGLAIVKQIVELHGGRVAVESQPGAGSTFRVVLPVAPGDAY</sequence>
<keyword evidence="6 13" id="KW-0418">Kinase</keyword>
<dbReference type="SUPFAM" id="SSF47384">
    <property type="entry name" value="Homodimeric domain of signal transducing histidine kinase"/>
    <property type="match status" value="1"/>
</dbReference>
<proteinExistence type="predicted"/>
<dbReference type="PROSITE" id="PS50885">
    <property type="entry name" value="HAMP"/>
    <property type="match status" value="1"/>
</dbReference>
<keyword evidence="10" id="KW-1133">Transmembrane helix</keyword>
<evidence type="ECO:0000256" key="2">
    <source>
        <dbReference type="ARBA" id="ARBA00004370"/>
    </source>
</evidence>
<dbReference type="GO" id="GO:0016020">
    <property type="term" value="C:membrane"/>
    <property type="evidence" value="ECO:0007669"/>
    <property type="project" value="UniProtKB-SubCell"/>
</dbReference>
<name>A0A3N5BU84_9THEO</name>
<keyword evidence="14" id="KW-1185">Reference proteome</keyword>
<comment type="caution">
    <text evidence="13">The sequence shown here is derived from an EMBL/GenBank/DDBJ whole genome shotgun (WGS) entry which is preliminary data.</text>
</comment>
<protein>
    <recommendedName>
        <fullName evidence="3">histidine kinase</fullName>
        <ecNumber evidence="3">2.7.13.3</ecNumber>
    </recommendedName>
</protein>
<dbReference type="InterPro" id="IPR036890">
    <property type="entry name" value="HATPase_C_sf"/>
</dbReference>
<comment type="subcellular location">
    <subcellularLocation>
        <location evidence="2">Membrane</location>
    </subcellularLocation>
</comment>
<dbReference type="InterPro" id="IPR004358">
    <property type="entry name" value="Sig_transdc_His_kin-like_C"/>
</dbReference>
<dbReference type="PRINTS" id="PR00344">
    <property type="entry name" value="BCTRLSENSOR"/>
</dbReference>
<evidence type="ECO:0000256" key="7">
    <source>
        <dbReference type="ARBA" id="ARBA00023012"/>
    </source>
</evidence>
<gene>
    <name evidence="13" type="ORF">EDD75_0257</name>
</gene>
<dbReference type="GO" id="GO:0000155">
    <property type="term" value="F:phosphorelay sensor kinase activity"/>
    <property type="evidence" value="ECO:0007669"/>
    <property type="project" value="InterPro"/>
</dbReference>
<feature type="coiled-coil region" evidence="9">
    <location>
        <begin position="286"/>
        <end position="313"/>
    </location>
</feature>
<dbReference type="PROSITE" id="PS50109">
    <property type="entry name" value="HIS_KIN"/>
    <property type="match status" value="1"/>
</dbReference>
<keyword evidence="5" id="KW-0808">Transferase</keyword>
<reference evidence="13 14" key="1">
    <citation type="submission" date="2018-11" db="EMBL/GenBank/DDBJ databases">
        <title>Genomic Encyclopedia of Type Strains, Phase IV (KMG-IV): sequencing the most valuable type-strain genomes for metagenomic binning, comparative biology and taxonomic classification.</title>
        <authorList>
            <person name="Goeker M."/>
        </authorList>
    </citation>
    <scope>NUCLEOTIDE SEQUENCE [LARGE SCALE GENOMIC DNA]</scope>
    <source>
        <strain evidence="13 14">DSM 102936</strain>
    </source>
</reference>
<comment type="catalytic activity">
    <reaction evidence="1">
        <text>ATP + protein L-histidine = ADP + protein N-phospho-L-histidine.</text>
        <dbReference type="EC" id="2.7.13.3"/>
    </reaction>
</comment>
<dbReference type="InterPro" id="IPR050736">
    <property type="entry name" value="Sensor_HK_Regulatory"/>
</dbReference>
<evidence type="ECO:0000259" key="11">
    <source>
        <dbReference type="PROSITE" id="PS50109"/>
    </source>
</evidence>
<dbReference type="InterPro" id="IPR005467">
    <property type="entry name" value="His_kinase_dom"/>
</dbReference>
<dbReference type="SUPFAM" id="SSF55874">
    <property type="entry name" value="ATPase domain of HSP90 chaperone/DNA topoisomerase II/histidine kinase"/>
    <property type="match status" value="1"/>
</dbReference>
<dbReference type="Pfam" id="PF00512">
    <property type="entry name" value="HisKA"/>
    <property type="match status" value="1"/>
</dbReference>
<evidence type="ECO:0000256" key="4">
    <source>
        <dbReference type="ARBA" id="ARBA00022553"/>
    </source>
</evidence>
<dbReference type="SMART" id="SM00304">
    <property type="entry name" value="HAMP"/>
    <property type="match status" value="1"/>
</dbReference>
<evidence type="ECO:0000256" key="3">
    <source>
        <dbReference type="ARBA" id="ARBA00012438"/>
    </source>
</evidence>
<dbReference type="SMART" id="SM00387">
    <property type="entry name" value="HATPase_c"/>
    <property type="match status" value="1"/>
</dbReference>
<feature type="domain" description="HAMP" evidence="12">
    <location>
        <begin position="190"/>
        <end position="242"/>
    </location>
</feature>
<feature type="domain" description="Histidine kinase" evidence="11">
    <location>
        <begin position="257"/>
        <end position="473"/>
    </location>
</feature>
<dbReference type="CDD" id="cd00082">
    <property type="entry name" value="HisKA"/>
    <property type="match status" value="1"/>
</dbReference>
<keyword evidence="9" id="KW-0175">Coiled coil</keyword>
<dbReference type="Pfam" id="PF02518">
    <property type="entry name" value="HATPase_c"/>
    <property type="match status" value="1"/>
</dbReference>
<dbReference type="Gene3D" id="3.30.565.10">
    <property type="entry name" value="Histidine kinase-like ATPase, C-terminal domain"/>
    <property type="match status" value="1"/>
</dbReference>
<dbReference type="InterPro" id="IPR003594">
    <property type="entry name" value="HATPase_dom"/>
</dbReference>
<dbReference type="EMBL" id="RKRE01000001">
    <property type="protein sequence ID" value="RPF49445.1"/>
    <property type="molecule type" value="Genomic_DNA"/>
</dbReference>
<dbReference type="Gene3D" id="6.10.340.10">
    <property type="match status" value="1"/>
</dbReference>
<dbReference type="PANTHER" id="PTHR43711:SF1">
    <property type="entry name" value="HISTIDINE KINASE 1"/>
    <property type="match status" value="1"/>
</dbReference>
<accession>A0A3N5BU84</accession>
<evidence type="ECO:0000256" key="9">
    <source>
        <dbReference type="SAM" id="Coils"/>
    </source>
</evidence>
<dbReference type="CDD" id="cd06225">
    <property type="entry name" value="HAMP"/>
    <property type="match status" value="1"/>
</dbReference>
<dbReference type="RefSeq" id="WP_123926890.1">
    <property type="nucleotide sequence ID" value="NZ_RKRE01000001.1"/>
</dbReference>
<evidence type="ECO:0000313" key="13">
    <source>
        <dbReference type="EMBL" id="RPF49445.1"/>
    </source>
</evidence>
<evidence type="ECO:0000256" key="10">
    <source>
        <dbReference type="SAM" id="Phobius"/>
    </source>
</evidence>
<organism evidence="13 14">
    <name type="scientific">Thermodesulfitimonas autotrophica</name>
    <dbReference type="NCBI Taxonomy" id="1894989"/>
    <lineage>
        <taxon>Bacteria</taxon>
        <taxon>Bacillati</taxon>
        <taxon>Bacillota</taxon>
        <taxon>Clostridia</taxon>
        <taxon>Thermoanaerobacterales</taxon>
        <taxon>Thermoanaerobacteraceae</taxon>
        <taxon>Thermodesulfitimonas</taxon>
    </lineage>
</organism>
<keyword evidence="4" id="KW-0597">Phosphoprotein</keyword>
<evidence type="ECO:0000259" key="12">
    <source>
        <dbReference type="PROSITE" id="PS50885"/>
    </source>
</evidence>